<dbReference type="PANTHER" id="PTHR35563">
    <property type="entry name" value="BARREL METAL-DEPENDENT HYDROLASE, PUTATIVE (AFU_ORTHOLOGUE AFUA_1G16240)-RELATED"/>
    <property type="match status" value="1"/>
</dbReference>
<gene>
    <name evidence="2" type="ORF">SPI_05429</name>
</gene>
<keyword evidence="2" id="KW-0378">Hydrolase</keyword>
<dbReference type="Gene3D" id="3.20.20.140">
    <property type="entry name" value="Metal-dependent hydrolases"/>
    <property type="match status" value="1"/>
</dbReference>
<dbReference type="OrthoDB" id="4858575at2759"/>
<dbReference type="PANTHER" id="PTHR35563:SF2">
    <property type="entry name" value="BARREL METAL-DEPENDENT HYDROLASE, PUTATIVE (AFU_ORTHOLOGUE AFUA_1G16240)-RELATED"/>
    <property type="match status" value="1"/>
</dbReference>
<dbReference type="InterPro" id="IPR032466">
    <property type="entry name" value="Metal_Hydrolase"/>
</dbReference>
<name>A0A167T7R6_9HYPO</name>
<evidence type="ECO:0000259" key="1">
    <source>
        <dbReference type="Pfam" id="PF04909"/>
    </source>
</evidence>
<keyword evidence="3" id="KW-1185">Reference proteome</keyword>
<proteinExistence type="predicted"/>
<reference evidence="2 3" key="1">
    <citation type="journal article" date="2016" name="Genome Biol. Evol.">
        <title>Divergent and convergent evolution of fungal pathogenicity.</title>
        <authorList>
            <person name="Shang Y."/>
            <person name="Xiao G."/>
            <person name="Zheng P."/>
            <person name="Cen K."/>
            <person name="Zhan S."/>
            <person name="Wang C."/>
        </authorList>
    </citation>
    <scope>NUCLEOTIDE SEQUENCE [LARGE SCALE GENOMIC DNA]</scope>
    <source>
        <strain evidence="2 3">RCEF 264</strain>
    </source>
</reference>
<sequence>MDSHSDSRSGDLLPKGSWDCHHHIYDPHAFAYSPTRHMTVPPATVAQYVAFKKAHGIDNSVLTHGLSYGADNTSLLAFLDGLKKADPGHCTLGVAVIDPDTTTDAELVALRDGGVCGIRVNTYRYGALEDVDRQIAVLRAHATRLQAAGETTAGWSMAFTTTKPGNWTRLRSFVETEIAAASVRLVTDHFALLQLPENGSGELDLHQPGLEAIIALVRAGVLWVKLSAPYRLTKLPPSGGFADLKLLVRVLVDANPKRVIWGTDWPHTPKMQIRTPEEALKEVPFLKVDDQLWLKTLRSWLSEDEWVDLMVNNPRELYNVA</sequence>
<evidence type="ECO:0000313" key="3">
    <source>
        <dbReference type="Proteomes" id="UP000076874"/>
    </source>
</evidence>
<dbReference type="GO" id="GO:0016787">
    <property type="term" value="F:hydrolase activity"/>
    <property type="evidence" value="ECO:0007669"/>
    <property type="project" value="UniProtKB-KW"/>
</dbReference>
<protein>
    <submittedName>
        <fullName evidence="2">Amidohydrolase 2</fullName>
    </submittedName>
</protein>
<dbReference type="SUPFAM" id="SSF51556">
    <property type="entry name" value="Metallo-dependent hydrolases"/>
    <property type="match status" value="1"/>
</dbReference>
<comment type="caution">
    <text evidence="2">The sequence shown here is derived from an EMBL/GenBank/DDBJ whole genome shotgun (WGS) entry which is preliminary data.</text>
</comment>
<feature type="domain" description="Amidohydrolase-related" evidence="1">
    <location>
        <begin position="18"/>
        <end position="319"/>
    </location>
</feature>
<dbReference type="AlphaFoldDB" id="A0A167T7R6"/>
<dbReference type="InterPro" id="IPR052358">
    <property type="entry name" value="Aro_Compnd_Degr_Hydrolases"/>
</dbReference>
<accession>A0A167T7R6</accession>
<evidence type="ECO:0000313" key="2">
    <source>
        <dbReference type="EMBL" id="OAA60305.1"/>
    </source>
</evidence>
<organism evidence="2 3">
    <name type="scientific">Niveomyces insectorum RCEF 264</name>
    <dbReference type="NCBI Taxonomy" id="1081102"/>
    <lineage>
        <taxon>Eukaryota</taxon>
        <taxon>Fungi</taxon>
        <taxon>Dikarya</taxon>
        <taxon>Ascomycota</taxon>
        <taxon>Pezizomycotina</taxon>
        <taxon>Sordariomycetes</taxon>
        <taxon>Hypocreomycetidae</taxon>
        <taxon>Hypocreales</taxon>
        <taxon>Cordycipitaceae</taxon>
        <taxon>Niveomyces</taxon>
    </lineage>
</organism>
<dbReference type="Proteomes" id="UP000076874">
    <property type="component" value="Unassembled WGS sequence"/>
</dbReference>
<dbReference type="Pfam" id="PF04909">
    <property type="entry name" value="Amidohydro_2"/>
    <property type="match status" value="1"/>
</dbReference>
<dbReference type="InterPro" id="IPR006680">
    <property type="entry name" value="Amidohydro-rel"/>
</dbReference>
<dbReference type="EMBL" id="AZHD01000009">
    <property type="protein sequence ID" value="OAA60305.1"/>
    <property type="molecule type" value="Genomic_DNA"/>
</dbReference>